<dbReference type="GeneID" id="67474460"/>
<sequence length="119" mass="13798">MKKSNFASNLTKLREMHGVTMDELSSHINVSKQSISKYEKGLIEPSYHTLVEISRAFNCSMDELTFGNITSVPKNPIELKVLIDRQFNDINQKLDEAKREIFNSIDEYFGYTQDDFLKK</sequence>
<organism evidence="3 4">
    <name type="scientific">Paraclostridium bifermentans ATCC 638 = DSM 14991</name>
    <dbReference type="NCBI Taxonomy" id="1233171"/>
    <lineage>
        <taxon>Bacteria</taxon>
        <taxon>Bacillati</taxon>
        <taxon>Bacillota</taxon>
        <taxon>Clostridia</taxon>
        <taxon>Peptostreptococcales</taxon>
        <taxon>Peptostreptococcaceae</taxon>
        <taxon>Paraclostridium</taxon>
    </lineage>
</organism>
<accession>T4VH16</accession>
<evidence type="ECO:0000313" key="3">
    <source>
        <dbReference type="EMBL" id="EQK39972.1"/>
    </source>
</evidence>
<name>T4VH16_PARBF</name>
<comment type="caution">
    <text evidence="3">The sequence shown here is derived from an EMBL/GenBank/DDBJ whole genome shotgun (WGS) entry which is preliminary data.</text>
</comment>
<evidence type="ECO:0000256" key="1">
    <source>
        <dbReference type="ARBA" id="ARBA00023125"/>
    </source>
</evidence>
<dbReference type="RefSeq" id="WP_021434440.1">
    <property type="nucleotide sequence ID" value="NZ_AVNC01000022.1"/>
</dbReference>
<feature type="domain" description="HTH cro/C1-type" evidence="2">
    <location>
        <begin position="10"/>
        <end position="64"/>
    </location>
</feature>
<reference evidence="3 4" key="1">
    <citation type="submission" date="2013-06" db="EMBL/GenBank/DDBJ databases">
        <authorList>
            <person name="Walk S."/>
            <person name="Aronoff D."/>
            <person name="Young V.Y."/>
            <person name="Marsh J."/>
            <person name="Harrison L."/>
            <person name="Daugherty S.C."/>
            <person name="Shefchek K.A."/>
            <person name="Hine E.E."/>
            <person name="Tallon L.J."/>
            <person name="Sadzewicz L.K."/>
            <person name="Rasko D.A."/>
        </authorList>
    </citation>
    <scope>NUCLEOTIDE SEQUENCE [LARGE SCALE GENOMIC DNA]</scope>
    <source>
        <strain evidence="3 4">ATCC 638</strain>
    </source>
</reference>
<dbReference type="Gene3D" id="1.10.260.40">
    <property type="entry name" value="lambda repressor-like DNA-binding domains"/>
    <property type="match status" value="1"/>
</dbReference>
<dbReference type="SUPFAM" id="SSF47413">
    <property type="entry name" value="lambda repressor-like DNA-binding domains"/>
    <property type="match status" value="1"/>
</dbReference>
<dbReference type="Pfam" id="PF01381">
    <property type="entry name" value="HTH_3"/>
    <property type="match status" value="1"/>
</dbReference>
<evidence type="ECO:0000313" key="4">
    <source>
        <dbReference type="Proteomes" id="UP000015688"/>
    </source>
</evidence>
<dbReference type="Proteomes" id="UP000015688">
    <property type="component" value="Unassembled WGS sequence"/>
</dbReference>
<dbReference type="CDD" id="cd00093">
    <property type="entry name" value="HTH_XRE"/>
    <property type="match status" value="1"/>
</dbReference>
<dbReference type="InterPro" id="IPR010982">
    <property type="entry name" value="Lambda_DNA-bd_dom_sf"/>
</dbReference>
<protein>
    <submittedName>
        <fullName evidence="3">Helix-turn-helix family protein</fullName>
    </submittedName>
</protein>
<dbReference type="InterPro" id="IPR001387">
    <property type="entry name" value="Cro/C1-type_HTH"/>
</dbReference>
<dbReference type="PROSITE" id="PS50943">
    <property type="entry name" value="HTH_CROC1"/>
    <property type="match status" value="1"/>
</dbReference>
<proteinExistence type="predicted"/>
<dbReference type="EMBL" id="AVNC01000022">
    <property type="protein sequence ID" value="EQK39972.1"/>
    <property type="molecule type" value="Genomic_DNA"/>
</dbReference>
<dbReference type="SMART" id="SM00530">
    <property type="entry name" value="HTH_XRE"/>
    <property type="match status" value="1"/>
</dbReference>
<dbReference type="PANTHER" id="PTHR46558:SF4">
    <property type="entry name" value="DNA-BIDING PHAGE PROTEIN"/>
    <property type="match status" value="1"/>
</dbReference>
<dbReference type="GO" id="GO:0003677">
    <property type="term" value="F:DNA binding"/>
    <property type="evidence" value="ECO:0007669"/>
    <property type="project" value="UniProtKB-KW"/>
</dbReference>
<keyword evidence="1" id="KW-0238">DNA-binding</keyword>
<gene>
    <name evidence="3" type="ORF">C672_3531</name>
</gene>
<dbReference type="PATRIC" id="fig|1233171.3.peg.3399"/>
<dbReference type="AlphaFoldDB" id="T4VH16"/>
<evidence type="ECO:0000259" key="2">
    <source>
        <dbReference type="PROSITE" id="PS50943"/>
    </source>
</evidence>
<dbReference type="PANTHER" id="PTHR46558">
    <property type="entry name" value="TRACRIPTIONAL REGULATORY PROTEIN-RELATED-RELATED"/>
    <property type="match status" value="1"/>
</dbReference>